<proteinExistence type="inferred from homology"/>
<name>A0A172TZ95_9BACT</name>
<protein>
    <recommendedName>
        <fullName evidence="2">AMP-activated protein kinase glycogen-binding domain-containing protein</fullName>
    </recommendedName>
</protein>
<dbReference type="PANTHER" id="PTHR10343">
    <property type="entry name" value="5'-AMP-ACTIVATED PROTEIN KINASE , BETA SUBUNIT"/>
    <property type="match status" value="1"/>
</dbReference>
<dbReference type="SUPFAM" id="SSF81296">
    <property type="entry name" value="E set domains"/>
    <property type="match status" value="4"/>
</dbReference>
<evidence type="ECO:0000259" key="2">
    <source>
        <dbReference type="Pfam" id="PF16561"/>
    </source>
</evidence>
<sequence length="495" mass="56974">MEMISTRHNRLQWVRYYLCTFVFTLLPLLPLLAQPPMKKYFIKNGQMCIEINKQIKESTLDSFITQYNLADLDLKYFIQTSRPDSLQKLGWTIEANDPNHVTICKPIMGADNLANPADRIIFAENQASFSARFPAVSSSIRFGYNRFRNKAPFTIKDSIVTFFLLDHLNARRVQLAGSFTNWQYNALSMTRTDGGWIVPVKLGAGKYWYKFIIDGDWIIDTDNQLREADGQGNINSVFYRTNTVFVLNGFTDAKRVYLAGSFNNWAERELALVKTETGWQLPLYLAQGTHTYRFIVDGQWMTDPGNKDRLPNEHNDYNSVIRIGKPYVFKLDGYTEAKQVVLSGSFNKWRENELYMTKTATGWELPYVLGPGNYQYKLIVDGQWMADPTNPMTVTTNYAKGNSYIIISPNYQFQLKGFPNAKAVYLAGDFNDWSPNTLALQKQGDKWVVPVHLSAGKHLYKFIVDGQWILDPVNKLWEQNREGTGNSIIWMDKEN</sequence>
<keyword evidence="4" id="KW-1185">Reference proteome</keyword>
<organism evidence="3 4">
    <name type="scientific">Flavisolibacter tropicus</name>
    <dbReference type="NCBI Taxonomy" id="1492898"/>
    <lineage>
        <taxon>Bacteria</taxon>
        <taxon>Pseudomonadati</taxon>
        <taxon>Bacteroidota</taxon>
        <taxon>Chitinophagia</taxon>
        <taxon>Chitinophagales</taxon>
        <taxon>Chitinophagaceae</taxon>
        <taxon>Flavisolibacter</taxon>
    </lineage>
</organism>
<dbReference type="STRING" id="1492898.SY85_18555"/>
<dbReference type="InterPro" id="IPR032640">
    <property type="entry name" value="AMPK1_CBM"/>
</dbReference>
<gene>
    <name evidence="3" type="ORF">SY85_18555</name>
</gene>
<evidence type="ECO:0000256" key="1">
    <source>
        <dbReference type="ARBA" id="ARBA00010926"/>
    </source>
</evidence>
<dbReference type="PANTHER" id="PTHR10343:SF84">
    <property type="entry name" value="5'-AMP-ACTIVATED PROTEIN KINASE SUBUNIT BETA-1"/>
    <property type="match status" value="1"/>
</dbReference>
<dbReference type="Gene3D" id="2.60.40.10">
    <property type="entry name" value="Immunoglobulins"/>
    <property type="match status" value="4"/>
</dbReference>
<evidence type="ECO:0000313" key="4">
    <source>
        <dbReference type="Proteomes" id="UP000077177"/>
    </source>
</evidence>
<dbReference type="KEGG" id="fla:SY85_18555"/>
<dbReference type="EMBL" id="CP011390">
    <property type="protein sequence ID" value="ANE52194.1"/>
    <property type="molecule type" value="Genomic_DNA"/>
</dbReference>
<comment type="similarity">
    <text evidence="1">Belongs to the 5'-AMP-activated protein kinase beta subunit family.</text>
</comment>
<feature type="domain" description="AMP-activated protein kinase glycogen-binding" evidence="2">
    <location>
        <begin position="252"/>
        <end position="325"/>
    </location>
</feature>
<feature type="domain" description="AMP-activated protein kinase glycogen-binding" evidence="2">
    <location>
        <begin position="169"/>
        <end position="237"/>
    </location>
</feature>
<dbReference type="AlphaFoldDB" id="A0A172TZ95"/>
<dbReference type="Proteomes" id="UP000077177">
    <property type="component" value="Chromosome"/>
</dbReference>
<dbReference type="CDD" id="cd02859">
    <property type="entry name" value="E_set_AMPKbeta_like_N"/>
    <property type="match status" value="4"/>
</dbReference>
<feature type="domain" description="AMP-activated protein kinase glycogen-binding" evidence="2">
    <location>
        <begin position="420"/>
        <end position="490"/>
    </location>
</feature>
<feature type="domain" description="AMP-activated protein kinase glycogen-binding" evidence="2">
    <location>
        <begin position="336"/>
        <end position="409"/>
    </location>
</feature>
<dbReference type="InterPro" id="IPR014756">
    <property type="entry name" value="Ig_E-set"/>
</dbReference>
<accession>A0A172TZ95</accession>
<dbReference type="InterPro" id="IPR050827">
    <property type="entry name" value="CRP1_MDG1_kinase"/>
</dbReference>
<dbReference type="Pfam" id="PF16561">
    <property type="entry name" value="AMPK1_CBM"/>
    <property type="match status" value="4"/>
</dbReference>
<reference evidence="3 4" key="2">
    <citation type="journal article" date="2016" name="Int. J. Syst. Evol. Microbiol.">
        <title>Flavisolibacter tropicus sp. nov., isolated from tropical soil.</title>
        <authorList>
            <person name="Lee J.J."/>
            <person name="Kang M.S."/>
            <person name="Kim G.S."/>
            <person name="Lee C.S."/>
            <person name="Lim S."/>
            <person name="Lee J."/>
            <person name="Roh S.H."/>
            <person name="Kang H."/>
            <person name="Ha J.M."/>
            <person name="Bae S."/>
            <person name="Jung H.Y."/>
            <person name="Kim M.K."/>
        </authorList>
    </citation>
    <scope>NUCLEOTIDE SEQUENCE [LARGE SCALE GENOMIC DNA]</scope>
    <source>
        <strain evidence="3 4">LCS9</strain>
    </source>
</reference>
<reference evidence="4" key="1">
    <citation type="submission" date="2015-01" db="EMBL/GenBank/DDBJ databases">
        <title>Flavisolibacter sp./LCS9/ whole genome sequencing.</title>
        <authorList>
            <person name="Kim M.K."/>
            <person name="Srinivasan S."/>
            <person name="Lee J.-J."/>
        </authorList>
    </citation>
    <scope>NUCLEOTIDE SEQUENCE [LARGE SCALE GENOMIC DNA]</scope>
    <source>
        <strain evidence="4">LCS9</strain>
    </source>
</reference>
<dbReference type="InterPro" id="IPR013783">
    <property type="entry name" value="Ig-like_fold"/>
</dbReference>
<evidence type="ECO:0000313" key="3">
    <source>
        <dbReference type="EMBL" id="ANE52194.1"/>
    </source>
</evidence>